<keyword evidence="8" id="KW-0458">Lysosome</keyword>
<keyword evidence="5 13" id="KW-0812">Transmembrane</keyword>
<keyword evidence="15" id="KW-1185">Reference proteome</keyword>
<feature type="region of interest" description="Disordered" evidence="12">
    <location>
        <begin position="1"/>
        <end position="39"/>
    </location>
</feature>
<dbReference type="EMBL" id="JALNTZ010000002">
    <property type="protein sequence ID" value="KAJ3660321.1"/>
    <property type="molecule type" value="Genomic_DNA"/>
</dbReference>
<comment type="subunit">
    <text evidence="11">Interacts with BRI3BP. Interacts with MGAT1 and IFITM3.</text>
</comment>
<evidence type="ECO:0000256" key="1">
    <source>
        <dbReference type="ARBA" id="ARBA00004155"/>
    </source>
</evidence>
<evidence type="ECO:0000256" key="9">
    <source>
        <dbReference type="ARBA" id="ARBA00035284"/>
    </source>
</evidence>
<reference evidence="14" key="1">
    <citation type="journal article" date="2023" name="G3 (Bethesda)">
        <title>Whole genome assemblies of Zophobas morio and Tenebrio molitor.</title>
        <authorList>
            <person name="Kaur S."/>
            <person name="Stinson S.A."/>
            <person name="diCenzo G.C."/>
        </authorList>
    </citation>
    <scope>NUCLEOTIDE SEQUENCE</scope>
    <source>
        <strain evidence="14">QUZm001</strain>
    </source>
</reference>
<comment type="caution">
    <text evidence="14">The sequence shown here is derived from an EMBL/GenBank/DDBJ whole genome shotgun (WGS) entry which is preliminary data.</text>
</comment>
<feature type="compositionally biased region" description="Pro residues" evidence="12">
    <location>
        <begin position="19"/>
        <end position="39"/>
    </location>
</feature>
<evidence type="ECO:0000256" key="5">
    <source>
        <dbReference type="ARBA" id="ARBA00022692"/>
    </source>
</evidence>
<sequence length="113" mass="12186">MNKEPPPPYSATAPYPGVHQPPPQQYNYHPPPPPFQQYPPCPPSYGATAQTTIIVPETEVIIVGACPACRIGVLEDDFTCLGLLCAILFFPAGILCCLLLKEKRCGNCGARFG</sequence>
<evidence type="ECO:0000256" key="10">
    <source>
        <dbReference type="ARBA" id="ARBA00035449"/>
    </source>
</evidence>
<protein>
    <recommendedName>
        <fullName evidence="9">Membrane protein BRI3</fullName>
    </recommendedName>
    <alternativeName>
        <fullName evidence="10">Brain protein I3</fullName>
    </alternativeName>
</protein>
<keyword evidence="4" id="KW-0963">Cytoplasm</keyword>
<keyword evidence="7 13" id="KW-0472">Membrane</keyword>
<evidence type="ECO:0000256" key="2">
    <source>
        <dbReference type="ARBA" id="ARBA00004556"/>
    </source>
</evidence>
<proteinExistence type="inferred from homology"/>
<gene>
    <name evidence="14" type="ORF">Zmor_004773</name>
</gene>
<dbReference type="AlphaFoldDB" id="A0AA38MKZ1"/>
<accession>A0AA38MKZ1</accession>
<evidence type="ECO:0000313" key="14">
    <source>
        <dbReference type="EMBL" id="KAJ3660321.1"/>
    </source>
</evidence>
<dbReference type="PANTHER" id="PTHR13551">
    <property type="entry name" value="BRAIN PROTEIN I3"/>
    <property type="match status" value="1"/>
</dbReference>
<dbReference type="PANTHER" id="PTHR13551:SF1">
    <property type="entry name" value="MEMBRANE PROTEIN BRI3"/>
    <property type="match status" value="1"/>
</dbReference>
<dbReference type="Pfam" id="PF10164">
    <property type="entry name" value="BRI3"/>
    <property type="match status" value="1"/>
</dbReference>
<name>A0AA38MKZ1_9CUCU</name>
<evidence type="ECO:0000256" key="13">
    <source>
        <dbReference type="SAM" id="Phobius"/>
    </source>
</evidence>
<dbReference type="InterPro" id="IPR019317">
    <property type="entry name" value="BRI3"/>
</dbReference>
<evidence type="ECO:0000313" key="15">
    <source>
        <dbReference type="Proteomes" id="UP001168821"/>
    </source>
</evidence>
<evidence type="ECO:0000256" key="4">
    <source>
        <dbReference type="ARBA" id="ARBA00022490"/>
    </source>
</evidence>
<evidence type="ECO:0000256" key="11">
    <source>
        <dbReference type="ARBA" id="ARBA00046593"/>
    </source>
</evidence>
<dbReference type="Proteomes" id="UP001168821">
    <property type="component" value="Unassembled WGS sequence"/>
</dbReference>
<evidence type="ECO:0000256" key="12">
    <source>
        <dbReference type="SAM" id="MobiDB-lite"/>
    </source>
</evidence>
<evidence type="ECO:0000256" key="7">
    <source>
        <dbReference type="ARBA" id="ARBA00023136"/>
    </source>
</evidence>
<evidence type="ECO:0000256" key="6">
    <source>
        <dbReference type="ARBA" id="ARBA00022989"/>
    </source>
</evidence>
<comment type="subcellular location">
    <subcellularLocation>
        <location evidence="2">Cytoplasm</location>
        <location evidence="2">Perinuclear region</location>
    </subcellularLocation>
    <subcellularLocation>
        <location evidence="1">Lysosome membrane</location>
        <topology evidence="1">Multi-pass membrane protein</topology>
    </subcellularLocation>
</comment>
<dbReference type="GO" id="GO:0048471">
    <property type="term" value="C:perinuclear region of cytoplasm"/>
    <property type="evidence" value="ECO:0007669"/>
    <property type="project" value="UniProtKB-SubCell"/>
</dbReference>
<evidence type="ECO:0000256" key="3">
    <source>
        <dbReference type="ARBA" id="ARBA00008090"/>
    </source>
</evidence>
<comment type="similarity">
    <text evidence="3">Belongs to the BRI3 family.</text>
</comment>
<dbReference type="GO" id="GO:0005765">
    <property type="term" value="C:lysosomal membrane"/>
    <property type="evidence" value="ECO:0007669"/>
    <property type="project" value="UniProtKB-SubCell"/>
</dbReference>
<keyword evidence="6 13" id="KW-1133">Transmembrane helix</keyword>
<evidence type="ECO:0000256" key="8">
    <source>
        <dbReference type="ARBA" id="ARBA00023228"/>
    </source>
</evidence>
<feature type="transmembrane region" description="Helical" evidence="13">
    <location>
        <begin position="81"/>
        <end position="100"/>
    </location>
</feature>
<organism evidence="14 15">
    <name type="scientific">Zophobas morio</name>
    <dbReference type="NCBI Taxonomy" id="2755281"/>
    <lineage>
        <taxon>Eukaryota</taxon>
        <taxon>Metazoa</taxon>
        <taxon>Ecdysozoa</taxon>
        <taxon>Arthropoda</taxon>
        <taxon>Hexapoda</taxon>
        <taxon>Insecta</taxon>
        <taxon>Pterygota</taxon>
        <taxon>Neoptera</taxon>
        <taxon>Endopterygota</taxon>
        <taxon>Coleoptera</taxon>
        <taxon>Polyphaga</taxon>
        <taxon>Cucujiformia</taxon>
        <taxon>Tenebrionidae</taxon>
        <taxon>Zophobas</taxon>
    </lineage>
</organism>